<evidence type="ECO:0000256" key="1">
    <source>
        <dbReference type="SAM" id="MobiDB-lite"/>
    </source>
</evidence>
<sequence>MPNSSLDKVLHHEFENGNPLKWTYRYNIVVGLCQRFDLEPKSVLVEEQEQKLKLVLQVGFMLLRKLIGWTQLLVDVVYVNLKRLYCNVLKGSTAGFHSTLTPLGIALSSKLSGSGSSSGSSSNSTSSMLGSSNLKDMKVDSSGSSSISSSSLLRIRNTQDMGEDSTEGDRSVEGETSWKNKVIRVYEKFENGAPILIDEMTLFEAFGYYTFSLEFIGCYPGDQEEIKDTIPSALWPWLNFDIECVGEGLDDGSEVLMNTIDTNLAGFTKVNELH</sequence>
<keyword evidence="3" id="KW-1185">Reference proteome</keyword>
<comment type="caution">
    <text evidence="2">The sequence shown here is derived from an EMBL/GenBank/DDBJ whole genome shotgun (WGS) entry which is preliminary data.</text>
</comment>
<reference evidence="3" key="1">
    <citation type="submission" date="2024-07" db="EMBL/GenBank/DDBJ databases">
        <title>Two chromosome-level genome assemblies of Korean endemic species Abeliophyllum distichum and Forsythia ovata (Oleaceae).</title>
        <authorList>
            <person name="Jang H."/>
        </authorList>
    </citation>
    <scope>NUCLEOTIDE SEQUENCE [LARGE SCALE GENOMIC DNA]</scope>
</reference>
<organism evidence="2 3">
    <name type="scientific">Forsythia ovata</name>
    <dbReference type="NCBI Taxonomy" id="205694"/>
    <lineage>
        <taxon>Eukaryota</taxon>
        <taxon>Viridiplantae</taxon>
        <taxon>Streptophyta</taxon>
        <taxon>Embryophyta</taxon>
        <taxon>Tracheophyta</taxon>
        <taxon>Spermatophyta</taxon>
        <taxon>Magnoliopsida</taxon>
        <taxon>eudicotyledons</taxon>
        <taxon>Gunneridae</taxon>
        <taxon>Pentapetalae</taxon>
        <taxon>asterids</taxon>
        <taxon>lamiids</taxon>
        <taxon>Lamiales</taxon>
        <taxon>Oleaceae</taxon>
        <taxon>Forsythieae</taxon>
        <taxon>Forsythia</taxon>
    </lineage>
</organism>
<evidence type="ECO:0000313" key="3">
    <source>
        <dbReference type="Proteomes" id="UP001604277"/>
    </source>
</evidence>
<accession>A0ABD1TPM6</accession>
<dbReference type="Proteomes" id="UP001604277">
    <property type="component" value="Unassembled WGS sequence"/>
</dbReference>
<feature type="region of interest" description="Disordered" evidence="1">
    <location>
        <begin position="113"/>
        <end position="150"/>
    </location>
</feature>
<feature type="compositionally biased region" description="Low complexity" evidence="1">
    <location>
        <begin position="141"/>
        <end position="150"/>
    </location>
</feature>
<feature type="compositionally biased region" description="Low complexity" evidence="1">
    <location>
        <begin position="113"/>
        <end position="134"/>
    </location>
</feature>
<protein>
    <submittedName>
        <fullName evidence="2">Uncharacterized protein</fullName>
    </submittedName>
</protein>
<proteinExistence type="predicted"/>
<dbReference type="EMBL" id="JBFOLJ010000008">
    <property type="protein sequence ID" value="KAL2514695.1"/>
    <property type="molecule type" value="Genomic_DNA"/>
</dbReference>
<name>A0ABD1TPM6_9LAMI</name>
<evidence type="ECO:0000313" key="2">
    <source>
        <dbReference type="EMBL" id="KAL2514695.1"/>
    </source>
</evidence>
<gene>
    <name evidence="2" type="ORF">Fot_28666</name>
</gene>
<dbReference type="AlphaFoldDB" id="A0ABD1TPM6"/>